<reference evidence="2" key="1">
    <citation type="submission" date="2006-10" db="EMBL/GenBank/DDBJ databases">
        <authorList>
            <person name="Amadeo P."/>
            <person name="Zhao Q."/>
            <person name="Wortman J."/>
            <person name="Fraser-Liggett C."/>
            <person name="Carlton J."/>
        </authorList>
    </citation>
    <scope>NUCLEOTIDE SEQUENCE</scope>
    <source>
        <strain evidence="2">G3</strain>
    </source>
</reference>
<dbReference type="AlphaFoldDB" id="A2EQE9"/>
<dbReference type="KEGG" id="tva:4762957"/>
<dbReference type="VEuPathDB" id="TrichDB:TVAG_108250"/>
<evidence type="ECO:0000313" key="2">
    <source>
        <dbReference type="EMBL" id="EAY05091.1"/>
    </source>
</evidence>
<dbReference type="Proteomes" id="UP000001542">
    <property type="component" value="Unassembled WGS sequence"/>
</dbReference>
<feature type="transmembrane region" description="Helical" evidence="1">
    <location>
        <begin position="6"/>
        <end position="34"/>
    </location>
</feature>
<keyword evidence="1" id="KW-0472">Membrane</keyword>
<evidence type="ECO:0000256" key="1">
    <source>
        <dbReference type="SAM" id="Phobius"/>
    </source>
</evidence>
<protein>
    <submittedName>
        <fullName evidence="2">Uncharacterized protein</fullName>
    </submittedName>
</protein>
<keyword evidence="1" id="KW-0812">Transmembrane</keyword>
<dbReference type="EMBL" id="DS113457">
    <property type="protein sequence ID" value="EAY05091.1"/>
    <property type="molecule type" value="Genomic_DNA"/>
</dbReference>
<accession>A2EQE9</accession>
<keyword evidence="1" id="KW-1133">Transmembrane helix</keyword>
<reference evidence="2" key="2">
    <citation type="journal article" date="2007" name="Science">
        <title>Draft genome sequence of the sexually transmitted pathogen Trichomonas vaginalis.</title>
        <authorList>
            <person name="Carlton J.M."/>
            <person name="Hirt R.P."/>
            <person name="Silva J.C."/>
            <person name="Delcher A.L."/>
            <person name="Schatz M."/>
            <person name="Zhao Q."/>
            <person name="Wortman J.R."/>
            <person name="Bidwell S.L."/>
            <person name="Alsmark U.C.M."/>
            <person name="Besteiro S."/>
            <person name="Sicheritz-Ponten T."/>
            <person name="Noel C.J."/>
            <person name="Dacks J.B."/>
            <person name="Foster P.G."/>
            <person name="Simillion C."/>
            <person name="Van de Peer Y."/>
            <person name="Miranda-Saavedra D."/>
            <person name="Barton G.J."/>
            <person name="Westrop G.D."/>
            <person name="Mueller S."/>
            <person name="Dessi D."/>
            <person name="Fiori P.L."/>
            <person name="Ren Q."/>
            <person name="Paulsen I."/>
            <person name="Zhang H."/>
            <person name="Bastida-Corcuera F.D."/>
            <person name="Simoes-Barbosa A."/>
            <person name="Brown M.T."/>
            <person name="Hayes R.D."/>
            <person name="Mukherjee M."/>
            <person name="Okumura C.Y."/>
            <person name="Schneider R."/>
            <person name="Smith A.J."/>
            <person name="Vanacova S."/>
            <person name="Villalvazo M."/>
            <person name="Haas B.J."/>
            <person name="Pertea M."/>
            <person name="Feldblyum T.V."/>
            <person name="Utterback T.R."/>
            <person name="Shu C.L."/>
            <person name="Osoegawa K."/>
            <person name="de Jong P.J."/>
            <person name="Hrdy I."/>
            <person name="Horvathova L."/>
            <person name="Zubacova Z."/>
            <person name="Dolezal P."/>
            <person name="Malik S.B."/>
            <person name="Logsdon J.M. Jr."/>
            <person name="Henze K."/>
            <person name="Gupta A."/>
            <person name="Wang C.C."/>
            <person name="Dunne R.L."/>
            <person name="Upcroft J.A."/>
            <person name="Upcroft P."/>
            <person name="White O."/>
            <person name="Salzberg S.L."/>
            <person name="Tang P."/>
            <person name="Chiu C.-H."/>
            <person name="Lee Y.-S."/>
            <person name="Embley T.M."/>
            <person name="Coombs G.H."/>
            <person name="Mottram J.C."/>
            <person name="Tachezy J."/>
            <person name="Fraser-Liggett C.M."/>
            <person name="Johnson P.J."/>
        </authorList>
    </citation>
    <scope>NUCLEOTIDE SEQUENCE [LARGE SCALE GENOMIC DNA]</scope>
    <source>
        <strain evidence="2">G3</strain>
    </source>
</reference>
<proteinExistence type="predicted"/>
<organism evidence="2 3">
    <name type="scientific">Trichomonas vaginalis (strain ATCC PRA-98 / G3)</name>
    <dbReference type="NCBI Taxonomy" id="412133"/>
    <lineage>
        <taxon>Eukaryota</taxon>
        <taxon>Metamonada</taxon>
        <taxon>Parabasalia</taxon>
        <taxon>Trichomonadida</taxon>
        <taxon>Trichomonadidae</taxon>
        <taxon>Trichomonas</taxon>
    </lineage>
</organism>
<dbReference type="RefSeq" id="XP_001317314.1">
    <property type="nucleotide sequence ID" value="XM_001317279.1"/>
</dbReference>
<gene>
    <name evidence="2" type="ORF">TVAG_108250</name>
</gene>
<keyword evidence="3" id="KW-1185">Reference proteome</keyword>
<dbReference type="VEuPathDB" id="TrichDB:TVAGG3_0214600"/>
<sequence>MNVIFLMIVTMLSTLTQLTTHYSCIIAAFLVIALQKKKEVAFTTKLAEIVPSFNENSAAQNVKARELVNFLIQKLREII</sequence>
<name>A2EQE9_TRIV3</name>
<dbReference type="InParanoid" id="A2EQE9"/>
<evidence type="ECO:0000313" key="3">
    <source>
        <dbReference type="Proteomes" id="UP000001542"/>
    </source>
</evidence>